<gene>
    <name evidence="1" type="ORF">FHS59_000179</name>
</gene>
<organism evidence="1 2">
    <name type="scientific">Algoriphagus iocasae</name>
    <dbReference type="NCBI Taxonomy" id="1836499"/>
    <lineage>
        <taxon>Bacteria</taxon>
        <taxon>Pseudomonadati</taxon>
        <taxon>Bacteroidota</taxon>
        <taxon>Cytophagia</taxon>
        <taxon>Cytophagales</taxon>
        <taxon>Cyclobacteriaceae</taxon>
        <taxon>Algoriphagus</taxon>
    </lineage>
</organism>
<proteinExistence type="predicted"/>
<dbReference type="Proteomes" id="UP000588604">
    <property type="component" value="Unassembled WGS sequence"/>
</dbReference>
<comment type="caution">
    <text evidence="1">The sequence shown here is derived from an EMBL/GenBank/DDBJ whole genome shotgun (WGS) entry which is preliminary data.</text>
</comment>
<evidence type="ECO:0000313" key="2">
    <source>
        <dbReference type="Proteomes" id="UP000588604"/>
    </source>
</evidence>
<accession>A0A841MI60</accession>
<sequence>MLSIYLLMEPIFNERIQSLLDGIAGFLNLVFKTPNTPADKCDINAIDWSNLGIYKW</sequence>
<reference evidence="1 2" key="1">
    <citation type="submission" date="2020-08" db="EMBL/GenBank/DDBJ databases">
        <title>Genomic Encyclopedia of Type Strains, Phase IV (KMG-IV): sequencing the most valuable type-strain genomes for metagenomic binning, comparative biology and taxonomic classification.</title>
        <authorList>
            <person name="Goeker M."/>
        </authorList>
    </citation>
    <scope>NUCLEOTIDE SEQUENCE [LARGE SCALE GENOMIC DNA]</scope>
    <source>
        <strain evidence="1 2">DSM 102044</strain>
    </source>
</reference>
<keyword evidence="2" id="KW-1185">Reference proteome</keyword>
<dbReference type="AlphaFoldDB" id="A0A841MI60"/>
<dbReference type="EMBL" id="JACIJO010000001">
    <property type="protein sequence ID" value="MBB6324564.1"/>
    <property type="molecule type" value="Genomic_DNA"/>
</dbReference>
<protein>
    <submittedName>
        <fullName evidence="1">Uncharacterized protein</fullName>
    </submittedName>
</protein>
<evidence type="ECO:0000313" key="1">
    <source>
        <dbReference type="EMBL" id="MBB6324564.1"/>
    </source>
</evidence>
<name>A0A841MI60_9BACT</name>